<evidence type="ECO:0008006" key="4">
    <source>
        <dbReference type="Google" id="ProtNLM"/>
    </source>
</evidence>
<dbReference type="RefSeq" id="WP_359874395.1">
    <property type="nucleotide sequence ID" value="NZ_JBEYHT010000008.1"/>
</dbReference>
<sequence>MEPTRPTPRETFADRLPLGERLPLPEDSLANWNTFPFEGGLRVKPLQPPVLPEPDRAGESGPADCPTCRRPVTDALWADDHWRLDAPGTESRLPATVLLQPRAHHDLTDLPPARAAELGPLLQRVERAMLTLDDVARVHVNRWGDGAAHLHFWLLARPAGLLQLRGTFLPAWEELLPPLPEATRAHNHHHLATTLARAGGTAYTSPNARP</sequence>
<proteinExistence type="predicted"/>
<feature type="region of interest" description="Disordered" evidence="1">
    <location>
        <begin position="1"/>
        <end position="28"/>
    </location>
</feature>
<keyword evidence="3" id="KW-1185">Reference proteome</keyword>
<dbReference type="AlphaFoldDB" id="A0A160NYE9"/>
<evidence type="ECO:0000313" key="3">
    <source>
        <dbReference type="Proteomes" id="UP000217676"/>
    </source>
</evidence>
<reference evidence="2 3" key="1">
    <citation type="journal article" date="2016" name="Genome Announc.">
        <title>Complete Genome Sequence of Thiostrepton-Producing Streptomyces laurentii ATCC 31255.</title>
        <authorList>
            <person name="Doi K."/>
            <person name="Fujino Y."/>
            <person name="Nagayoshi Y."/>
            <person name="Ohshima T."/>
            <person name="Ogata S."/>
        </authorList>
    </citation>
    <scope>NUCLEOTIDE SEQUENCE [LARGE SCALE GENOMIC DNA]</scope>
    <source>
        <strain evidence="2 3">ATCC 31255</strain>
    </source>
</reference>
<protein>
    <recommendedName>
        <fullName evidence="4">HIT domain-containing protein</fullName>
    </recommendedName>
</protein>
<dbReference type="SUPFAM" id="SSF54197">
    <property type="entry name" value="HIT-like"/>
    <property type="match status" value="1"/>
</dbReference>
<gene>
    <name evidence="2" type="ORF">SLA_1975</name>
</gene>
<evidence type="ECO:0000256" key="1">
    <source>
        <dbReference type="SAM" id="MobiDB-lite"/>
    </source>
</evidence>
<dbReference type="Gene3D" id="3.30.428.10">
    <property type="entry name" value="HIT-like"/>
    <property type="match status" value="1"/>
</dbReference>
<name>A0A160NYE9_STRLU</name>
<dbReference type="Proteomes" id="UP000217676">
    <property type="component" value="Chromosome"/>
</dbReference>
<accession>A0A160NYE9</accession>
<feature type="region of interest" description="Disordered" evidence="1">
    <location>
        <begin position="48"/>
        <end position="67"/>
    </location>
</feature>
<organism evidence="2 3">
    <name type="scientific">Streptomyces laurentii</name>
    <dbReference type="NCBI Taxonomy" id="39478"/>
    <lineage>
        <taxon>Bacteria</taxon>
        <taxon>Bacillati</taxon>
        <taxon>Actinomycetota</taxon>
        <taxon>Actinomycetes</taxon>
        <taxon>Kitasatosporales</taxon>
        <taxon>Streptomycetaceae</taxon>
        <taxon>Streptomyces</taxon>
    </lineage>
</organism>
<dbReference type="EMBL" id="AP017424">
    <property type="protein sequence ID" value="BAU82913.1"/>
    <property type="molecule type" value="Genomic_DNA"/>
</dbReference>
<evidence type="ECO:0000313" key="2">
    <source>
        <dbReference type="EMBL" id="BAU82913.1"/>
    </source>
</evidence>
<dbReference type="InterPro" id="IPR036265">
    <property type="entry name" value="HIT-like_sf"/>
</dbReference>
<dbReference type="KEGG" id="slau:SLA_1975"/>
<feature type="compositionally biased region" description="Low complexity" evidence="1">
    <location>
        <begin position="15"/>
        <end position="26"/>
    </location>
</feature>